<name>S4PSZ2_9NEOP</name>
<dbReference type="AlphaFoldDB" id="S4PSZ2"/>
<reference evidence="1" key="1">
    <citation type="journal article" date="2013" name="BMC Genomics">
        <title>Unscrambling butterfly oogenesis.</title>
        <authorList>
            <person name="Carter J.M."/>
            <person name="Baker S.C."/>
            <person name="Pink R."/>
            <person name="Carter D.R."/>
            <person name="Collins A."/>
            <person name="Tomlin J."/>
            <person name="Gibbs M."/>
            <person name="Breuker C.J."/>
        </authorList>
    </citation>
    <scope>NUCLEOTIDE SEQUENCE</scope>
    <source>
        <tissue evidence="1">Ovary</tissue>
    </source>
</reference>
<accession>S4PSZ2</accession>
<proteinExistence type="predicted"/>
<protein>
    <submittedName>
        <fullName evidence="1">Uncharacterized protein</fullName>
    </submittedName>
</protein>
<dbReference type="EMBL" id="GAIX01012943">
    <property type="protein sequence ID" value="JAA79617.1"/>
    <property type="molecule type" value="Transcribed_RNA"/>
</dbReference>
<organism evidence="1">
    <name type="scientific">Pararge aegeria</name>
    <name type="common">speckled wood butterfly</name>
    <dbReference type="NCBI Taxonomy" id="116150"/>
    <lineage>
        <taxon>Eukaryota</taxon>
        <taxon>Metazoa</taxon>
        <taxon>Ecdysozoa</taxon>
        <taxon>Arthropoda</taxon>
        <taxon>Hexapoda</taxon>
        <taxon>Insecta</taxon>
        <taxon>Pterygota</taxon>
        <taxon>Neoptera</taxon>
        <taxon>Endopterygota</taxon>
        <taxon>Lepidoptera</taxon>
        <taxon>Glossata</taxon>
        <taxon>Ditrysia</taxon>
        <taxon>Papilionoidea</taxon>
        <taxon>Nymphalidae</taxon>
        <taxon>Satyrinae</taxon>
        <taxon>Satyrini</taxon>
        <taxon>Parargina</taxon>
        <taxon>Pararge</taxon>
    </lineage>
</organism>
<evidence type="ECO:0000313" key="1">
    <source>
        <dbReference type="EMBL" id="JAA79617.1"/>
    </source>
</evidence>
<reference evidence="1" key="2">
    <citation type="submission" date="2013-05" db="EMBL/GenBank/DDBJ databases">
        <authorList>
            <person name="Carter J.-M."/>
            <person name="Baker S.C."/>
            <person name="Pink R."/>
            <person name="Carter D.R.F."/>
            <person name="Collins A."/>
            <person name="Tomlin J."/>
            <person name="Gibbs M."/>
            <person name="Breuker C.J."/>
        </authorList>
    </citation>
    <scope>NUCLEOTIDE SEQUENCE</scope>
    <source>
        <tissue evidence="1">Ovary</tissue>
    </source>
</reference>
<sequence>MCLCCIIDKYIHTTYIFDGRLLIIMLYHKRIRFTRESSSPAVIDRFPHVMRPLITQQLYHICCIRKQNVKQQGLYSIAVYNSFW</sequence>